<feature type="compositionally biased region" description="Basic and acidic residues" evidence="1">
    <location>
        <begin position="32"/>
        <end position="41"/>
    </location>
</feature>
<feature type="domain" description="ABC transporter" evidence="2">
    <location>
        <begin position="17"/>
        <end position="63"/>
    </location>
</feature>
<organism evidence="3 4">
    <name type="scientific">Trueperella pecoris</name>
    <dbReference type="NCBI Taxonomy" id="2733571"/>
    <lineage>
        <taxon>Bacteria</taxon>
        <taxon>Bacillati</taxon>
        <taxon>Actinomycetota</taxon>
        <taxon>Actinomycetes</taxon>
        <taxon>Actinomycetales</taxon>
        <taxon>Actinomycetaceae</taxon>
        <taxon>Trueperella</taxon>
    </lineage>
</organism>
<dbReference type="Gene3D" id="3.40.50.300">
    <property type="entry name" value="P-loop containing nucleotide triphosphate hydrolases"/>
    <property type="match status" value="1"/>
</dbReference>
<dbReference type="AlphaFoldDB" id="A0A7M1QZN4"/>
<dbReference type="Proteomes" id="UP000594961">
    <property type="component" value="Chromosome"/>
</dbReference>
<dbReference type="InterPro" id="IPR003439">
    <property type="entry name" value="ABC_transporter-like_ATP-bd"/>
</dbReference>
<feature type="region of interest" description="Disordered" evidence="1">
    <location>
        <begin position="1"/>
        <end position="41"/>
    </location>
</feature>
<protein>
    <submittedName>
        <fullName evidence="3">ATP-binding cassette domain-containing protein</fullName>
    </submittedName>
</protein>
<dbReference type="EMBL" id="CP063212">
    <property type="protein sequence ID" value="QOR47353.1"/>
    <property type="molecule type" value="Genomic_DNA"/>
</dbReference>
<dbReference type="GO" id="GO:0005524">
    <property type="term" value="F:ATP binding"/>
    <property type="evidence" value="ECO:0007669"/>
    <property type="project" value="UniProtKB-KW"/>
</dbReference>
<dbReference type="InterPro" id="IPR015854">
    <property type="entry name" value="ABC_transpr_LolD-like"/>
</dbReference>
<dbReference type="PANTHER" id="PTHR24220">
    <property type="entry name" value="IMPORT ATP-BINDING PROTEIN"/>
    <property type="match status" value="1"/>
</dbReference>
<evidence type="ECO:0000256" key="1">
    <source>
        <dbReference type="SAM" id="MobiDB-lite"/>
    </source>
</evidence>
<proteinExistence type="predicted"/>
<dbReference type="GO" id="GO:0022857">
    <property type="term" value="F:transmembrane transporter activity"/>
    <property type="evidence" value="ECO:0007669"/>
    <property type="project" value="TreeGrafter"/>
</dbReference>
<dbReference type="GO" id="GO:0016887">
    <property type="term" value="F:ATP hydrolysis activity"/>
    <property type="evidence" value="ECO:0007669"/>
    <property type="project" value="InterPro"/>
</dbReference>
<dbReference type="GO" id="GO:0005886">
    <property type="term" value="C:plasma membrane"/>
    <property type="evidence" value="ECO:0007669"/>
    <property type="project" value="TreeGrafter"/>
</dbReference>
<gene>
    <name evidence="3" type="ORF">INS90_08850</name>
</gene>
<keyword evidence="3" id="KW-0067">ATP-binding</keyword>
<sequence length="115" mass="12820">MRDTKANDEVHSIPRQHSVQLPPLRRKTPNRCTRDLSGGERQRTALVRALSTEPALLIGDEPTGSLDTYTRDAVADLLFSTSKERNAALLVVTHDLTVAERADMILNLAEYQPNQ</sequence>
<evidence type="ECO:0000313" key="3">
    <source>
        <dbReference type="EMBL" id="QOR47353.1"/>
    </source>
</evidence>
<dbReference type="InterPro" id="IPR027417">
    <property type="entry name" value="P-loop_NTPase"/>
</dbReference>
<dbReference type="Pfam" id="PF00005">
    <property type="entry name" value="ABC_tran"/>
    <property type="match status" value="1"/>
</dbReference>
<accession>A0A7M1QZN4</accession>
<name>A0A7M1QZN4_9ACTO</name>
<keyword evidence="3" id="KW-0547">Nucleotide-binding</keyword>
<evidence type="ECO:0000313" key="4">
    <source>
        <dbReference type="Proteomes" id="UP000594961"/>
    </source>
</evidence>
<evidence type="ECO:0000259" key="2">
    <source>
        <dbReference type="Pfam" id="PF00005"/>
    </source>
</evidence>
<reference evidence="3 4" key="1">
    <citation type="submission" date="2020-10" db="EMBL/GenBank/DDBJ databases">
        <title>Trueperella pecoris sp. nov. isolated from bovine and porcine specimens.</title>
        <authorList>
            <person name="Schoenecker L."/>
            <person name="Schnydrig P."/>
            <person name="Brodard I."/>
            <person name="Thomann A."/>
            <person name="Hemphill A."/>
            <person name="Rodriguez-Campos S."/>
            <person name="Perreten V."/>
            <person name="Jores J."/>
            <person name="Kittl S."/>
        </authorList>
    </citation>
    <scope>NUCLEOTIDE SEQUENCE [LARGE SCALE GENOMIC DNA]</scope>
    <source>
        <strain evidence="3 4">19OD0592</strain>
    </source>
</reference>
<feature type="compositionally biased region" description="Basic and acidic residues" evidence="1">
    <location>
        <begin position="1"/>
        <end position="12"/>
    </location>
</feature>
<dbReference type="SUPFAM" id="SSF52540">
    <property type="entry name" value="P-loop containing nucleoside triphosphate hydrolases"/>
    <property type="match status" value="1"/>
</dbReference>